<accession>A0A0H5SGA6</accession>
<sequence length="249" mass="28434">MANDDSYIEFKNYFDIHAHILPEVDDGATDLTETVNMLKLAASENITTIIATPHYVCGRNNPEPDYLEKLRLRVQKEAYDINKDMRILLGNEIFYSESVIEDLKRGKALTLAGSRYVLVEFSISESYNTIYNAVTKLINNGYWPVLAHAERYICLHKRTDLIKELIKAGCYIQVNASGIVGNILNSKAVYLRKLISSGLVHFLGSDCHDCNIRPPIMETAVRYMIKKCDINLSEILYENPFKILENNYI</sequence>
<dbReference type="AlphaFoldDB" id="A0A0H5SGA6"/>
<dbReference type="InterPro" id="IPR016667">
    <property type="entry name" value="Caps_polysacc_synth_CpsB/CapC"/>
</dbReference>
<dbReference type="InterPro" id="IPR016195">
    <property type="entry name" value="Pol/histidinol_Pase-like"/>
</dbReference>
<dbReference type="EMBL" id="CVTD020000015">
    <property type="protein sequence ID" value="CRZ34507.1"/>
    <property type="molecule type" value="Genomic_DNA"/>
</dbReference>
<dbReference type="SUPFAM" id="SSF89550">
    <property type="entry name" value="PHP domain-like"/>
    <property type="match status" value="1"/>
</dbReference>
<protein>
    <recommendedName>
        <fullName evidence="2">protein-tyrosine-phosphatase</fullName>
        <ecNumber evidence="2">3.1.3.48</ecNumber>
    </recommendedName>
</protein>
<dbReference type="RefSeq" id="WP_103202610.1">
    <property type="nucleotide sequence ID" value="NZ_CVTD020000015.1"/>
</dbReference>
<dbReference type="GO" id="GO:0030145">
    <property type="term" value="F:manganese ion binding"/>
    <property type="evidence" value="ECO:0007669"/>
    <property type="project" value="InterPro"/>
</dbReference>
<evidence type="ECO:0000313" key="7">
    <source>
        <dbReference type="Proteomes" id="UP000236497"/>
    </source>
</evidence>
<dbReference type="EC" id="3.1.3.48" evidence="2"/>
<evidence type="ECO:0000256" key="3">
    <source>
        <dbReference type="ARBA" id="ARBA00022801"/>
    </source>
</evidence>
<dbReference type="PANTHER" id="PTHR39181:SF1">
    <property type="entry name" value="TYROSINE-PROTEIN PHOSPHATASE YWQE"/>
    <property type="match status" value="1"/>
</dbReference>
<keyword evidence="3" id="KW-0378">Hydrolase</keyword>
<keyword evidence="7" id="KW-1185">Reference proteome</keyword>
<comment type="catalytic activity">
    <reaction evidence="5">
        <text>O-phospho-L-tyrosyl-[protein] + H2O = L-tyrosyl-[protein] + phosphate</text>
        <dbReference type="Rhea" id="RHEA:10684"/>
        <dbReference type="Rhea" id="RHEA-COMP:10136"/>
        <dbReference type="Rhea" id="RHEA-COMP:20101"/>
        <dbReference type="ChEBI" id="CHEBI:15377"/>
        <dbReference type="ChEBI" id="CHEBI:43474"/>
        <dbReference type="ChEBI" id="CHEBI:46858"/>
        <dbReference type="ChEBI" id="CHEBI:61978"/>
        <dbReference type="EC" id="3.1.3.48"/>
    </reaction>
</comment>
<evidence type="ECO:0000313" key="6">
    <source>
        <dbReference type="EMBL" id="CRZ34507.1"/>
    </source>
</evidence>
<dbReference type="PIRSF" id="PIRSF016557">
    <property type="entry name" value="Caps_synth_CpsB"/>
    <property type="match status" value="1"/>
</dbReference>
<evidence type="ECO:0000256" key="1">
    <source>
        <dbReference type="ARBA" id="ARBA00005750"/>
    </source>
</evidence>
<dbReference type="OrthoDB" id="9788539at2"/>
<dbReference type="GO" id="GO:0004725">
    <property type="term" value="F:protein tyrosine phosphatase activity"/>
    <property type="evidence" value="ECO:0007669"/>
    <property type="project" value="UniProtKB-EC"/>
</dbReference>
<evidence type="ECO:0000256" key="5">
    <source>
        <dbReference type="ARBA" id="ARBA00051722"/>
    </source>
</evidence>
<evidence type="ECO:0000256" key="4">
    <source>
        <dbReference type="ARBA" id="ARBA00022912"/>
    </source>
</evidence>
<comment type="similarity">
    <text evidence="1">Belongs to the metallo-dependent hydrolases superfamily. CpsB/CapC family.</text>
</comment>
<reference evidence="6 7" key="1">
    <citation type="submission" date="2015-06" db="EMBL/GenBank/DDBJ databases">
        <authorList>
            <person name="Wibberg Daniel"/>
        </authorList>
    </citation>
    <scope>NUCLEOTIDE SEQUENCE [LARGE SCALE GENOMIC DNA]</scope>
    <source>
        <strain evidence="6 7">T3/55T</strain>
    </source>
</reference>
<organism evidence="6 7">
    <name type="scientific">Herbinix hemicellulosilytica</name>
    <dbReference type="NCBI Taxonomy" id="1564487"/>
    <lineage>
        <taxon>Bacteria</taxon>
        <taxon>Bacillati</taxon>
        <taxon>Bacillota</taxon>
        <taxon>Clostridia</taxon>
        <taxon>Lachnospirales</taxon>
        <taxon>Lachnospiraceae</taxon>
        <taxon>Herbinix</taxon>
    </lineage>
</organism>
<evidence type="ECO:0000256" key="2">
    <source>
        <dbReference type="ARBA" id="ARBA00013064"/>
    </source>
</evidence>
<dbReference type="Proteomes" id="UP000236497">
    <property type="component" value="Unassembled WGS sequence"/>
</dbReference>
<dbReference type="PANTHER" id="PTHR39181">
    <property type="entry name" value="TYROSINE-PROTEIN PHOSPHATASE YWQE"/>
    <property type="match status" value="1"/>
</dbReference>
<gene>
    <name evidence="6" type="ORF">HHT355_1305</name>
</gene>
<proteinExistence type="inferred from homology"/>
<dbReference type="Gene3D" id="3.20.20.140">
    <property type="entry name" value="Metal-dependent hydrolases"/>
    <property type="match status" value="1"/>
</dbReference>
<keyword evidence="4" id="KW-0904">Protein phosphatase</keyword>
<name>A0A0H5SGA6_HERHM</name>
<dbReference type="Pfam" id="PF19567">
    <property type="entry name" value="CpsB_CapC"/>
    <property type="match status" value="1"/>
</dbReference>